<evidence type="ECO:0000256" key="10">
    <source>
        <dbReference type="SAM" id="Phobius"/>
    </source>
</evidence>
<feature type="transmembrane region" description="Helical" evidence="10">
    <location>
        <begin position="263"/>
        <end position="283"/>
    </location>
</feature>
<feature type="transmembrane region" description="Helical" evidence="10">
    <location>
        <begin position="120"/>
        <end position="140"/>
    </location>
</feature>
<dbReference type="Pfam" id="PF00001">
    <property type="entry name" value="7tm_1"/>
    <property type="match status" value="1"/>
</dbReference>
<dbReference type="OMA" id="NYMSFIV"/>
<dbReference type="GO" id="GO:0005886">
    <property type="term" value="C:plasma membrane"/>
    <property type="evidence" value="ECO:0007669"/>
    <property type="project" value="UniProtKB-SubCell"/>
</dbReference>
<dbReference type="Ensembl" id="ENSHCOT00000012664.1">
    <property type="protein sequence ID" value="ENSHCOP00000017877.1"/>
    <property type="gene ID" value="ENSHCOG00000002008.1"/>
</dbReference>
<dbReference type="PROSITE" id="PS50262">
    <property type="entry name" value="G_PROTEIN_RECEP_F1_2"/>
    <property type="match status" value="1"/>
</dbReference>
<dbReference type="Proteomes" id="UP000264820">
    <property type="component" value="Unplaced"/>
</dbReference>
<dbReference type="SMART" id="SM01381">
    <property type="entry name" value="7TM_GPCR_Srsx"/>
    <property type="match status" value="1"/>
</dbReference>
<dbReference type="Gene3D" id="1.20.1070.10">
    <property type="entry name" value="Rhodopsin 7-helix transmembrane proteins"/>
    <property type="match status" value="1"/>
</dbReference>
<evidence type="ECO:0000256" key="8">
    <source>
        <dbReference type="ARBA" id="ARBA00023224"/>
    </source>
</evidence>
<dbReference type="InterPro" id="IPR050569">
    <property type="entry name" value="TAAR"/>
</dbReference>
<feature type="transmembrane region" description="Helical" evidence="10">
    <location>
        <begin position="82"/>
        <end position="100"/>
    </location>
</feature>
<reference evidence="12" key="1">
    <citation type="submission" date="2025-08" db="UniProtKB">
        <authorList>
            <consortium name="Ensembl"/>
        </authorList>
    </citation>
    <scope>IDENTIFICATION</scope>
</reference>
<evidence type="ECO:0000256" key="7">
    <source>
        <dbReference type="ARBA" id="ARBA00023170"/>
    </source>
</evidence>
<feature type="transmembrane region" description="Helical" evidence="10">
    <location>
        <begin position="303"/>
        <end position="322"/>
    </location>
</feature>
<sequence length="345" mass="39073">MTSYLDNFDPITIDWGSFSMETQNQSDLCFPELANISCRKSPGPVVFYLVPLLSISILTVVLNLLVITAISHFRQLHTPTNLLLLSLAVTDYLVGLQLIPMAVRRATSCWSLGDRLCSLFVYYVLTVTSTSVGNIVLISVDRYVAICDPLHYNIRVTVKRVQLCVCLCWFSSLSYSGVIYYDQLMQPGKYHSCYGECVIVFDFTTGVVDLVVSFLFPLCSVVMLYTKVFVVAVSQARAMRLHAPRGKLKHSPPFRVKKSELKAARSLGVLVVVFLLCFCPYYGVFLARDSLRNHTLQVCVIYLYYFNSCVNPLIYALFYPWFRRAIKHIVTLRILQPGSCKLNVL</sequence>
<dbReference type="PANTHER" id="PTHR24249">
    <property type="entry name" value="HISTAMINE RECEPTOR-RELATED G-PROTEIN COUPLED RECEPTOR"/>
    <property type="match status" value="1"/>
</dbReference>
<evidence type="ECO:0000256" key="9">
    <source>
        <dbReference type="RuleBase" id="RU000688"/>
    </source>
</evidence>
<dbReference type="GeneTree" id="ENSGT01050000244823"/>
<evidence type="ECO:0000256" key="6">
    <source>
        <dbReference type="ARBA" id="ARBA00023136"/>
    </source>
</evidence>
<feature type="transmembrane region" description="Helical" evidence="10">
    <location>
        <begin position="210"/>
        <end position="233"/>
    </location>
</feature>
<evidence type="ECO:0000256" key="1">
    <source>
        <dbReference type="ARBA" id="ARBA00004651"/>
    </source>
</evidence>
<keyword evidence="4 10" id="KW-1133">Transmembrane helix</keyword>
<keyword evidence="5 9" id="KW-0297">G-protein coupled receptor</keyword>
<comment type="similarity">
    <text evidence="9">Belongs to the G-protein coupled receptor 1 family.</text>
</comment>
<feature type="transmembrane region" description="Helical" evidence="10">
    <location>
        <begin position="45"/>
        <end position="70"/>
    </location>
</feature>
<comment type="subcellular location">
    <subcellularLocation>
        <location evidence="1">Cell membrane</location>
        <topology evidence="1">Multi-pass membrane protein</topology>
    </subcellularLocation>
</comment>
<organism evidence="12 13">
    <name type="scientific">Hippocampus comes</name>
    <name type="common">Tiger tail seahorse</name>
    <dbReference type="NCBI Taxonomy" id="109280"/>
    <lineage>
        <taxon>Eukaryota</taxon>
        <taxon>Metazoa</taxon>
        <taxon>Chordata</taxon>
        <taxon>Craniata</taxon>
        <taxon>Vertebrata</taxon>
        <taxon>Euteleostomi</taxon>
        <taxon>Actinopterygii</taxon>
        <taxon>Neopterygii</taxon>
        <taxon>Teleostei</taxon>
        <taxon>Neoteleostei</taxon>
        <taxon>Acanthomorphata</taxon>
        <taxon>Syngnathiaria</taxon>
        <taxon>Syngnathiformes</taxon>
        <taxon>Syngnathoidei</taxon>
        <taxon>Syngnathidae</taxon>
        <taxon>Hippocampus</taxon>
    </lineage>
</organism>
<dbReference type="SUPFAM" id="SSF81321">
    <property type="entry name" value="Family A G protein-coupled receptor-like"/>
    <property type="match status" value="1"/>
</dbReference>
<name>A0A3Q2YW55_HIPCM</name>
<protein>
    <submittedName>
        <fullName evidence="12">Trace amine-associated receptor 13c-like</fullName>
    </submittedName>
</protein>
<evidence type="ECO:0000259" key="11">
    <source>
        <dbReference type="PROSITE" id="PS50262"/>
    </source>
</evidence>
<keyword evidence="7 9" id="KW-0675">Receptor</keyword>
<evidence type="ECO:0000256" key="5">
    <source>
        <dbReference type="ARBA" id="ARBA00023040"/>
    </source>
</evidence>
<dbReference type="AlphaFoldDB" id="A0A3Q2YW55"/>
<dbReference type="PRINTS" id="PR00237">
    <property type="entry name" value="GPCRRHODOPSN"/>
</dbReference>
<keyword evidence="2" id="KW-1003">Cell membrane</keyword>
<accession>A0A3Q2YW55</accession>
<proteinExistence type="inferred from homology"/>
<feature type="domain" description="G-protein coupled receptors family 1 profile" evidence="11">
    <location>
        <begin position="62"/>
        <end position="315"/>
    </location>
</feature>
<dbReference type="PANTHER" id="PTHR24249:SF381">
    <property type="entry name" value="TRACE AMINE ASSOCIATED RECEPTOR 19P-RELATED"/>
    <property type="match status" value="1"/>
</dbReference>
<dbReference type="PROSITE" id="PS00237">
    <property type="entry name" value="G_PROTEIN_RECEP_F1_1"/>
    <property type="match status" value="1"/>
</dbReference>
<reference evidence="12" key="2">
    <citation type="submission" date="2025-09" db="UniProtKB">
        <authorList>
            <consortium name="Ensembl"/>
        </authorList>
    </citation>
    <scope>IDENTIFICATION</scope>
</reference>
<keyword evidence="8 9" id="KW-0807">Transducer</keyword>
<evidence type="ECO:0000256" key="4">
    <source>
        <dbReference type="ARBA" id="ARBA00022989"/>
    </source>
</evidence>
<evidence type="ECO:0000313" key="12">
    <source>
        <dbReference type="Ensembl" id="ENSHCOP00000017877.1"/>
    </source>
</evidence>
<dbReference type="CDD" id="cd15055">
    <property type="entry name" value="7tmA_TAARs"/>
    <property type="match status" value="1"/>
</dbReference>
<feature type="transmembrane region" description="Helical" evidence="10">
    <location>
        <begin position="161"/>
        <end position="181"/>
    </location>
</feature>
<keyword evidence="13" id="KW-1185">Reference proteome</keyword>
<dbReference type="GO" id="GO:0001594">
    <property type="term" value="F:trace-amine receptor activity"/>
    <property type="evidence" value="ECO:0007669"/>
    <property type="project" value="TreeGrafter"/>
</dbReference>
<keyword evidence="6 10" id="KW-0472">Membrane</keyword>
<keyword evidence="3 9" id="KW-0812">Transmembrane</keyword>
<dbReference type="InterPro" id="IPR000276">
    <property type="entry name" value="GPCR_Rhodpsn"/>
</dbReference>
<evidence type="ECO:0000256" key="2">
    <source>
        <dbReference type="ARBA" id="ARBA00022475"/>
    </source>
</evidence>
<evidence type="ECO:0000256" key="3">
    <source>
        <dbReference type="ARBA" id="ARBA00022692"/>
    </source>
</evidence>
<evidence type="ECO:0000313" key="13">
    <source>
        <dbReference type="Proteomes" id="UP000264820"/>
    </source>
</evidence>
<dbReference type="InterPro" id="IPR017452">
    <property type="entry name" value="GPCR_Rhodpsn_7TM"/>
</dbReference>